<keyword evidence="8" id="KW-1185">Reference proteome</keyword>
<comment type="subcellular location">
    <subcellularLocation>
        <location evidence="1">Chromosome</location>
        <location evidence="1">Telomere</location>
    </subcellularLocation>
</comment>
<dbReference type="InterPro" id="IPR028389">
    <property type="entry name" value="POT1"/>
</dbReference>
<dbReference type="OrthoDB" id="2186770at2759"/>
<dbReference type="InterPro" id="IPR057620">
    <property type="entry name" value="POT1A/B-like_OB"/>
</dbReference>
<dbReference type="CDD" id="cd04497">
    <property type="entry name" value="hPOT1_OB1_like"/>
    <property type="match status" value="1"/>
</dbReference>
<dbReference type="GO" id="GO:0010521">
    <property type="term" value="F:telomerase inhibitor activity"/>
    <property type="evidence" value="ECO:0007669"/>
    <property type="project" value="TreeGrafter"/>
</dbReference>
<evidence type="ECO:0000259" key="6">
    <source>
        <dbReference type="SMART" id="SM00976"/>
    </source>
</evidence>
<organism evidence="7 8">
    <name type="scientific">Miscanthus lutarioriparius</name>
    <dbReference type="NCBI Taxonomy" id="422564"/>
    <lineage>
        <taxon>Eukaryota</taxon>
        <taxon>Viridiplantae</taxon>
        <taxon>Streptophyta</taxon>
        <taxon>Embryophyta</taxon>
        <taxon>Tracheophyta</taxon>
        <taxon>Spermatophyta</taxon>
        <taxon>Magnoliopsida</taxon>
        <taxon>Liliopsida</taxon>
        <taxon>Poales</taxon>
        <taxon>Poaceae</taxon>
        <taxon>PACMAD clade</taxon>
        <taxon>Panicoideae</taxon>
        <taxon>Andropogonodae</taxon>
        <taxon>Andropogoneae</taxon>
        <taxon>Saccharinae</taxon>
        <taxon>Miscanthus</taxon>
    </lineage>
</organism>
<dbReference type="GO" id="GO:0016233">
    <property type="term" value="P:telomere capping"/>
    <property type="evidence" value="ECO:0007669"/>
    <property type="project" value="TreeGrafter"/>
</dbReference>
<dbReference type="GO" id="GO:0098505">
    <property type="term" value="F:G-rich strand telomeric DNA binding"/>
    <property type="evidence" value="ECO:0007669"/>
    <property type="project" value="TreeGrafter"/>
</dbReference>
<dbReference type="InterPro" id="IPR011564">
    <property type="entry name" value="Telomer_end-bd_POT1/Cdc13"/>
</dbReference>
<evidence type="ECO:0000256" key="1">
    <source>
        <dbReference type="ARBA" id="ARBA00004574"/>
    </source>
</evidence>
<proteinExistence type="predicted"/>
<dbReference type="Proteomes" id="UP000604825">
    <property type="component" value="Unassembled WGS sequence"/>
</dbReference>
<evidence type="ECO:0000256" key="5">
    <source>
        <dbReference type="SAM" id="MobiDB-lite"/>
    </source>
</evidence>
<keyword evidence="3" id="KW-0779">Telomere</keyword>
<reference evidence="7" key="1">
    <citation type="submission" date="2020-10" db="EMBL/GenBank/DDBJ databases">
        <authorList>
            <person name="Han B."/>
            <person name="Lu T."/>
            <person name="Zhao Q."/>
            <person name="Huang X."/>
            <person name="Zhao Y."/>
        </authorList>
    </citation>
    <scope>NUCLEOTIDE SEQUENCE</scope>
</reference>
<evidence type="ECO:0000256" key="4">
    <source>
        <dbReference type="ARBA" id="ARBA00023125"/>
    </source>
</evidence>
<keyword evidence="4" id="KW-0238">DNA-binding</keyword>
<sequence length="490" mass="55739">MEEASARERKRPREGDASEGNARMREVWKRLLEAAAGKPQYTYLPIADTLKVPGVRVCLFAVVAEIGAAVHSRGTDFTVTLRIVDESCKAGISATFFAEETALLPCVKSSGDVISLHNVEIQHHGEFCVTFNKKFSSFALFERKVSAECSPYQTSMKYHGRKHDKELLTQMRTWLPNNPLGLKDLELQLRSLKSGSTFDLVCKVLHVHENSGKWIFYVWDGTDTPAAEFQAISDAEAVESPLLLEGLPLPREVLCTMPCVGTVLRIFSDRSVNKVLHMQKGIYWARFCNITCEQEFGIWKGVFLYSSRVRLLSHEDGSVVDRLKMYDSRNANKVHRQPMASFPSNVADVEYEKAGYSTLMESLTHHEVTHKLKTLVRVVAAYPCRASELRLLSTRKYCIRLTLEDPTARTHAYVHKDNVVKFFGGFLTEEVVIKKMNKLLGVPEPEDSEEVAPLTRNPPWIWCCLISYYLDKNDRWGSRRYQIYATTIRD</sequence>
<dbReference type="Gene3D" id="2.40.50.140">
    <property type="entry name" value="Nucleic acid-binding proteins"/>
    <property type="match status" value="2"/>
</dbReference>
<dbReference type="InterPro" id="IPR012340">
    <property type="entry name" value="NA-bd_OB-fold"/>
</dbReference>
<dbReference type="Pfam" id="PF02765">
    <property type="entry name" value="POT1"/>
    <property type="match status" value="1"/>
</dbReference>
<dbReference type="GO" id="GO:0032210">
    <property type="term" value="P:regulation of telomere maintenance via telomerase"/>
    <property type="evidence" value="ECO:0007669"/>
    <property type="project" value="TreeGrafter"/>
</dbReference>
<accession>A0A811NHI3</accession>
<comment type="caution">
    <text evidence="7">The sequence shown here is derived from an EMBL/GenBank/DDBJ whole genome shotgun (WGS) entry which is preliminary data.</text>
</comment>
<dbReference type="PANTHER" id="PTHR14513:SF0">
    <property type="entry name" value="PROTECTION OF TELOMERES PROTEIN 1"/>
    <property type="match status" value="1"/>
</dbReference>
<dbReference type="PANTHER" id="PTHR14513">
    <property type="entry name" value="PROTECTION OF TELOMERES 1"/>
    <property type="match status" value="1"/>
</dbReference>
<dbReference type="SMART" id="SM00976">
    <property type="entry name" value="Telo_bind"/>
    <property type="match status" value="1"/>
</dbReference>
<dbReference type="Pfam" id="PF25507">
    <property type="entry name" value="OB_POT1A"/>
    <property type="match status" value="1"/>
</dbReference>
<protein>
    <recommendedName>
        <fullName evidence="6">Telomeric single stranded DNA binding POT1/Cdc13 domain-containing protein</fullName>
    </recommendedName>
</protein>
<evidence type="ECO:0000313" key="7">
    <source>
        <dbReference type="EMBL" id="CAD6222405.1"/>
    </source>
</evidence>
<evidence type="ECO:0000313" key="8">
    <source>
        <dbReference type="Proteomes" id="UP000604825"/>
    </source>
</evidence>
<feature type="domain" description="Telomeric single stranded DNA binding POT1/Cdc13" evidence="6">
    <location>
        <begin position="43"/>
        <end position="176"/>
    </location>
</feature>
<evidence type="ECO:0000256" key="3">
    <source>
        <dbReference type="ARBA" id="ARBA00022895"/>
    </source>
</evidence>
<name>A0A811NHI3_9POAL</name>
<dbReference type="SUPFAM" id="SSF50249">
    <property type="entry name" value="Nucleic acid-binding proteins"/>
    <property type="match status" value="2"/>
</dbReference>
<gene>
    <name evidence="7" type="ORF">NCGR_LOCUS15083</name>
</gene>
<dbReference type="EMBL" id="CAJGYO010000004">
    <property type="protein sequence ID" value="CAD6222405.1"/>
    <property type="molecule type" value="Genomic_DNA"/>
</dbReference>
<keyword evidence="2" id="KW-0158">Chromosome</keyword>
<dbReference type="AlphaFoldDB" id="A0A811NHI3"/>
<evidence type="ECO:0000256" key="2">
    <source>
        <dbReference type="ARBA" id="ARBA00022454"/>
    </source>
</evidence>
<feature type="region of interest" description="Disordered" evidence="5">
    <location>
        <begin position="1"/>
        <end position="20"/>
    </location>
</feature>
<dbReference type="GO" id="GO:0000783">
    <property type="term" value="C:nuclear telomere cap complex"/>
    <property type="evidence" value="ECO:0007669"/>
    <property type="project" value="TreeGrafter"/>
</dbReference>